<dbReference type="RefSeq" id="WP_185717875.1">
    <property type="nucleotide sequence ID" value="NZ_BAAAWI010000001.1"/>
</dbReference>
<dbReference type="PROSITE" id="PS51186">
    <property type="entry name" value="GNAT"/>
    <property type="match status" value="1"/>
</dbReference>
<dbReference type="Pfam" id="PF13523">
    <property type="entry name" value="Acetyltransf_8"/>
    <property type="match status" value="1"/>
</dbReference>
<evidence type="ECO:0000313" key="3">
    <source>
        <dbReference type="Proteomes" id="UP000515728"/>
    </source>
</evidence>
<reference evidence="2 3" key="1">
    <citation type="submission" date="2020-08" db="EMBL/GenBank/DDBJ databases">
        <authorList>
            <person name="Mo P."/>
        </authorList>
    </citation>
    <scope>NUCLEOTIDE SEQUENCE [LARGE SCALE GENOMIC DNA]</scope>
    <source>
        <strain evidence="2 3">CGMCC 4.1532</strain>
    </source>
</reference>
<sequence>MITWRRVTAEDLPMLGRWLAVPAVARWWNHETSPEAVERDFGPTLRGEEPAEDLIASLDGRPFGLAQRCRIDAYPDEFAELSALTDVPDGAMTIDYLVAEPGRGLGTPMIRALLADTWAAFPDTPCVVVAVAEGNIASWRALEKAGFVRVGQGHLEPDNPIDDGWHVVHRIDRPQRCERCPAQRAGADPTWSLGTDGWLCPVCTRTHVRDIEAKLASEWW</sequence>
<dbReference type="KEGG" id="ppel:H6H00_23540"/>
<feature type="domain" description="N-acetyltransferase" evidence="1">
    <location>
        <begin position="2"/>
        <end position="174"/>
    </location>
</feature>
<name>A0A7G7MEA5_9PSEU</name>
<dbReference type="EMBL" id="CP060131">
    <property type="protein sequence ID" value="QNG51116.1"/>
    <property type="molecule type" value="Genomic_DNA"/>
</dbReference>
<dbReference type="InterPro" id="IPR016181">
    <property type="entry name" value="Acyl_CoA_acyltransferase"/>
</dbReference>
<evidence type="ECO:0000259" key="1">
    <source>
        <dbReference type="PROSITE" id="PS51186"/>
    </source>
</evidence>
<dbReference type="InterPro" id="IPR000182">
    <property type="entry name" value="GNAT_dom"/>
</dbReference>
<dbReference type="AlphaFoldDB" id="A0A7G7MEA5"/>
<accession>A0A7G7MEA5</accession>
<proteinExistence type="predicted"/>
<gene>
    <name evidence="2" type="ORF">H6H00_23540</name>
</gene>
<dbReference type="SUPFAM" id="SSF55729">
    <property type="entry name" value="Acyl-CoA N-acyltransferases (Nat)"/>
    <property type="match status" value="1"/>
</dbReference>
<evidence type="ECO:0000313" key="2">
    <source>
        <dbReference type="EMBL" id="QNG51116.1"/>
    </source>
</evidence>
<dbReference type="GO" id="GO:0016747">
    <property type="term" value="F:acyltransferase activity, transferring groups other than amino-acyl groups"/>
    <property type="evidence" value="ECO:0007669"/>
    <property type="project" value="InterPro"/>
</dbReference>
<keyword evidence="3" id="KW-1185">Reference proteome</keyword>
<dbReference type="Proteomes" id="UP000515728">
    <property type="component" value="Chromosome"/>
</dbReference>
<dbReference type="Gene3D" id="3.40.630.30">
    <property type="match status" value="1"/>
</dbReference>
<organism evidence="2 3">
    <name type="scientific">Pseudonocardia petroleophila</name>
    <dbReference type="NCBI Taxonomy" id="37331"/>
    <lineage>
        <taxon>Bacteria</taxon>
        <taxon>Bacillati</taxon>
        <taxon>Actinomycetota</taxon>
        <taxon>Actinomycetes</taxon>
        <taxon>Pseudonocardiales</taxon>
        <taxon>Pseudonocardiaceae</taxon>
        <taxon>Pseudonocardia</taxon>
    </lineage>
</organism>
<protein>
    <submittedName>
        <fullName evidence="2">Acetyltransferase</fullName>
    </submittedName>
</protein>